<sequence length="77" mass="9117">MGWSQDDDKKKKKKDAGYVACSEDWEFDPILSQMEDEFDHLSEETIHKAFKSCCKEVKTPRPVDDFVDCMREKLRNK</sequence>
<organism evidence="1 2">
    <name type="scientific">Desulfovibrio subterraneus</name>
    <dbReference type="NCBI Taxonomy" id="2718620"/>
    <lineage>
        <taxon>Bacteria</taxon>
        <taxon>Pseudomonadati</taxon>
        <taxon>Thermodesulfobacteriota</taxon>
        <taxon>Desulfovibrionia</taxon>
        <taxon>Desulfovibrionales</taxon>
        <taxon>Desulfovibrionaceae</taxon>
        <taxon>Desulfovibrio</taxon>
    </lineage>
</organism>
<dbReference type="AlphaFoldDB" id="A0A7J0BHS6"/>
<keyword evidence="2" id="KW-1185">Reference proteome</keyword>
<comment type="caution">
    <text evidence="1">The sequence shown here is derived from an EMBL/GenBank/DDBJ whole genome shotgun (WGS) entry which is preliminary data.</text>
</comment>
<evidence type="ECO:0000313" key="2">
    <source>
        <dbReference type="Proteomes" id="UP000503840"/>
    </source>
</evidence>
<reference evidence="1 2" key="1">
    <citation type="submission" date="2020-05" db="EMBL/GenBank/DDBJ databases">
        <title>Draft genome sequence of Desulfovibrio sp. strain HN2T.</title>
        <authorList>
            <person name="Ueno A."/>
            <person name="Tamazawa S."/>
            <person name="Tamamura S."/>
            <person name="Murakami T."/>
            <person name="Kiyama T."/>
            <person name="Inomata H."/>
            <person name="Amano Y."/>
            <person name="Miyakawa K."/>
            <person name="Tamaki H."/>
            <person name="Naganuma T."/>
            <person name="Kaneko K."/>
        </authorList>
    </citation>
    <scope>NUCLEOTIDE SEQUENCE [LARGE SCALE GENOMIC DNA]</scope>
    <source>
        <strain evidence="1 2">HN2</strain>
    </source>
</reference>
<proteinExistence type="predicted"/>
<dbReference type="Proteomes" id="UP000503840">
    <property type="component" value="Unassembled WGS sequence"/>
</dbReference>
<evidence type="ECO:0000313" key="1">
    <source>
        <dbReference type="EMBL" id="GFM33270.1"/>
    </source>
</evidence>
<protein>
    <submittedName>
        <fullName evidence="1">Uncharacterized protein</fullName>
    </submittedName>
</protein>
<dbReference type="EMBL" id="BLVO01000013">
    <property type="protein sequence ID" value="GFM33270.1"/>
    <property type="molecule type" value="Genomic_DNA"/>
</dbReference>
<accession>A0A7J0BHS6</accession>
<dbReference type="RefSeq" id="WP_174404939.1">
    <property type="nucleotide sequence ID" value="NZ_BLVO01000013.1"/>
</dbReference>
<gene>
    <name evidence="1" type="ORF">DSM101010T_16350</name>
</gene>
<name>A0A7J0BHS6_9BACT</name>